<evidence type="ECO:0000256" key="7">
    <source>
        <dbReference type="SAM" id="MobiDB-lite"/>
    </source>
</evidence>
<feature type="compositionally biased region" description="Acidic residues" evidence="7">
    <location>
        <begin position="101"/>
        <end position="121"/>
    </location>
</feature>
<keyword evidence="10" id="KW-1185">Reference proteome</keyword>
<keyword evidence="3" id="KW-0238">DNA-binding</keyword>
<feature type="region of interest" description="Disordered" evidence="7">
    <location>
        <begin position="299"/>
        <end position="351"/>
    </location>
</feature>
<feature type="compositionally biased region" description="Low complexity" evidence="7">
    <location>
        <begin position="627"/>
        <end position="636"/>
    </location>
</feature>
<feature type="compositionally biased region" description="Low complexity" evidence="7">
    <location>
        <begin position="549"/>
        <end position="559"/>
    </location>
</feature>
<dbReference type="EMBL" id="OZ004253">
    <property type="protein sequence ID" value="CAK7893595.1"/>
    <property type="molecule type" value="Genomic_DNA"/>
</dbReference>
<dbReference type="InterPro" id="IPR033896">
    <property type="entry name" value="MEF2-like_N"/>
</dbReference>
<dbReference type="Proteomes" id="UP001497600">
    <property type="component" value="Chromosome A"/>
</dbReference>
<dbReference type="PANTHER" id="PTHR11945">
    <property type="entry name" value="MADS BOX PROTEIN"/>
    <property type="match status" value="1"/>
</dbReference>
<feature type="domain" description="MADS-box" evidence="8">
    <location>
        <begin position="1"/>
        <end position="61"/>
    </location>
</feature>
<keyword evidence="2" id="KW-0805">Transcription regulation</keyword>
<feature type="compositionally biased region" description="Polar residues" evidence="7">
    <location>
        <begin position="152"/>
        <end position="167"/>
    </location>
</feature>
<evidence type="ECO:0000256" key="3">
    <source>
        <dbReference type="ARBA" id="ARBA00023125"/>
    </source>
</evidence>
<feature type="compositionally biased region" description="Polar residues" evidence="7">
    <location>
        <begin position="179"/>
        <end position="188"/>
    </location>
</feature>
<evidence type="ECO:0000256" key="1">
    <source>
        <dbReference type="ARBA" id="ARBA00004123"/>
    </source>
</evidence>
<proteinExistence type="inferred from homology"/>
<evidence type="ECO:0000313" key="10">
    <source>
        <dbReference type="Proteomes" id="UP001497600"/>
    </source>
</evidence>
<feature type="region of interest" description="Disordered" evidence="7">
    <location>
        <begin position="72"/>
        <end position="260"/>
    </location>
</feature>
<dbReference type="PANTHER" id="PTHR11945:SF534">
    <property type="entry name" value="MYOCYTE-SPECIFIC ENHANCER FACTOR 2"/>
    <property type="match status" value="1"/>
</dbReference>
<feature type="compositionally biased region" description="Pro residues" evidence="7">
    <location>
        <begin position="243"/>
        <end position="254"/>
    </location>
</feature>
<dbReference type="PRINTS" id="PR00404">
    <property type="entry name" value="MADSDOMAIN"/>
</dbReference>
<dbReference type="CDD" id="cd00265">
    <property type="entry name" value="MADS_MEF2_like"/>
    <property type="match status" value="1"/>
</dbReference>
<evidence type="ECO:0000256" key="6">
    <source>
        <dbReference type="ARBA" id="ARBA00025805"/>
    </source>
</evidence>
<feature type="compositionally biased region" description="Low complexity" evidence="7">
    <location>
        <begin position="424"/>
        <end position="449"/>
    </location>
</feature>
<dbReference type="PROSITE" id="PS50066">
    <property type="entry name" value="MADS_BOX_2"/>
    <property type="match status" value="1"/>
</dbReference>
<dbReference type="Gene3D" id="3.40.1810.10">
    <property type="entry name" value="Transcription factor, MADS-box"/>
    <property type="match status" value="1"/>
</dbReference>
<sequence>MGRRKIEIQPLTDDRNRTVTFVKRKAGLFKKAHELAVLCQVEIAVIIVGNNNRVYEFSSVDTKELLSAYEKSPKIQESKGPENYGNYKKKKRINPSKYSNMDDEIDDGGDEDMENESDYDSDSPPTRNNKRSYSSGTGMTNTATNTNSNTGPVTTVSGATNASTSNNGKKRPRPPPSHISLNNVSGFNPGQYVDKKASPSVVVPAQQQQQQQLQQQSMVSTGLIAGGAGAPTQQNNPTGSMKVPPPPNSHPPIPSLKKEDTHFGHQRPVLRVQIPIDAKANSVDSAKTITAIDSTIHHLAPNNKNSSSDEPMSAGVGSNGKDSKDDSNSLGGNLPNINTPKFSRFGTFKSPDSRKSITALPLPIQNKSSTSSPSGATAPQLPINGLSSFYGSMPQSSPSSQYAPNSILPTPVLNQVFNQQYLIQQQQQQQQHPHQQQLQQSQHSQASSSGSNIDSQTPNTNPNTPNPYNANANNKFRPPFFTAQSQGPGNGGEQTPISGLPSRYVNDIFPSPSNFYASQDWLNTATGVTPMHSSMPQYFANVAQSSSSVRPSLQSASGAPSGGQGASWQSQSQPQSQSQSQQSGTSQPAPSQAQSQQQPQSSSEQQQQQGKEFQSPVSYMVPFNLSQQQQQQQKKK</sequence>
<feature type="region of interest" description="Disordered" evidence="7">
    <location>
        <begin position="549"/>
        <end position="636"/>
    </location>
</feature>
<gene>
    <name evidence="9" type="ORF">CAAN4_A07998</name>
</gene>
<evidence type="ECO:0000313" key="9">
    <source>
        <dbReference type="EMBL" id="CAK7893595.1"/>
    </source>
</evidence>
<comment type="similarity">
    <text evidence="6">Belongs to the MEF2 family.</text>
</comment>
<dbReference type="Pfam" id="PF00319">
    <property type="entry name" value="SRF-TF"/>
    <property type="match status" value="1"/>
</dbReference>
<comment type="subcellular location">
    <subcellularLocation>
        <location evidence="1">Nucleus</location>
    </subcellularLocation>
</comment>
<evidence type="ECO:0000256" key="4">
    <source>
        <dbReference type="ARBA" id="ARBA00023163"/>
    </source>
</evidence>
<dbReference type="InterPro" id="IPR036879">
    <property type="entry name" value="TF_MADSbox_sf"/>
</dbReference>
<feature type="compositionally biased region" description="Low complexity" evidence="7">
    <location>
        <begin position="457"/>
        <end position="474"/>
    </location>
</feature>
<feature type="compositionally biased region" description="Polar residues" evidence="7">
    <location>
        <begin position="123"/>
        <end position="133"/>
    </location>
</feature>
<feature type="compositionally biased region" description="Low complexity" evidence="7">
    <location>
        <begin position="206"/>
        <end position="216"/>
    </location>
</feature>
<name>A0ABP0E7H9_9ASCO</name>
<reference evidence="9 10" key="1">
    <citation type="submission" date="2024-01" db="EMBL/GenBank/DDBJ databases">
        <authorList>
            <consortium name="Genoscope - CEA"/>
            <person name="William W."/>
        </authorList>
    </citation>
    <scope>NUCLEOTIDE SEQUENCE [LARGE SCALE GENOMIC DNA]</scope>
    <source>
        <strain evidence="9 10">29B2s-10</strain>
    </source>
</reference>
<dbReference type="SMART" id="SM00432">
    <property type="entry name" value="MADS"/>
    <property type="match status" value="1"/>
</dbReference>
<keyword evidence="5" id="KW-0539">Nucleus</keyword>
<dbReference type="InterPro" id="IPR002100">
    <property type="entry name" value="TF_MADSbox"/>
</dbReference>
<feature type="compositionally biased region" description="Low complexity" evidence="7">
    <location>
        <begin position="566"/>
        <end position="609"/>
    </location>
</feature>
<evidence type="ECO:0000259" key="8">
    <source>
        <dbReference type="PROSITE" id="PS50066"/>
    </source>
</evidence>
<protein>
    <recommendedName>
        <fullName evidence="8">MADS-box domain-containing protein</fullName>
    </recommendedName>
</protein>
<dbReference type="SUPFAM" id="SSF55455">
    <property type="entry name" value="SRF-like"/>
    <property type="match status" value="1"/>
</dbReference>
<feature type="region of interest" description="Disordered" evidence="7">
    <location>
        <begin position="424"/>
        <end position="504"/>
    </location>
</feature>
<dbReference type="PROSITE" id="PS00350">
    <property type="entry name" value="MADS_BOX_1"/>
    <property type="match status" value="1"/>
</dbReference>
<keyword evidence="4" id="KW-0804">Transcription</keyword>
<evidence type="ECO:0000256" key="5">
    <source>
        <dbReference type="ARBA" id="ARBA00023242"/>
    </source>
</evidence>
<evidence type="ECO:0000256" key="2">
    <source>
        <dbReference type="ARBA" id="ARBA00023015"/>
    </source>
</evidence>
<feature type="compositionally biased region" description="Low complexity" evidence="7">
    <location>
        <begin position="134"/>
        <end position="151"/>
    </location>
</feature>
<feature type="compositionally biased region" description="Polar residues" evidence="7">
    <location>
        <begin position="482"/>
        <end position="497"/>
    </location>
</feature>
<accession>A0ABP0E7H9</accession>
<organism evidence="9 10">
    <name type="scientific">[Candida] anglica</name>
    <dbReference type="NCBI Taxonomy" id="148631"/>
    <lineage>
        <taxon>Eukaryota</taxon>
        <taxon>Fungi</taxon>
        <taxon>Dikarya</taxon>
        <taxon>Ascomycota</taxon>
        <taxon>Saccharomycotina</taxon>
        <taxon>Pichiomycetes</taxon>
        <taxon>Debaryomycetaceae</taxon>
        <taxon>Kurtzmaniella</taxon>
    </lineage>
</organism>